<reference evidence="10" key="1">
    <citation type="journal article" date="2019" name="Int. J. Syst. Evol. Microbiol.">
        <title>The Global Catalogue of Microorganisms (GCM) 10K type strain sequencing project: providing services to taxonomists for standard genome sequencing and annotation.</title>
        <authorList>
            <consortium name="The Broad Institute Genomics Platform"/>
            <consortium name="The Broad Institute Genome Sequencing Center for Infectious Disease"/>
            <person name="Wu L."/>
            <person name="Ma J."/>
        </authorList>
    </citation>
    <scope>NUCLEOTIDE SEQUENCE [LARGE SCALE GENOMIC DNA]</scope>
    <source>
        <strain evidence="10">JCM 18409</strain>
    </source>
</reference>
<evidence type="ECO:0000313" key="9">
    <source>
        <dbReference type="EMBL" id="GAA4998247.1"/>
    </source>
</evidence>
<evidence type="ECO:0000313" key="10">
    <source>
        <dbReference type="Proteomes" id="UP001501759"/>
    </source>
</evidence>
<evidence type="ECO:0000256" key="5">
    <source>
        <dbReference type="SAM" id="Coils"/>
    </source>
</evidence>
<dbReference type="SUPFAM" id="SSF52283">
    <property type="entry name" value="Formate/glycerate dehydrogenase catalytic domain-like"/>
    <property type="match status" value="1"/>
</dbReference>
<feature type="region of interest" description="Disordered" evidence="6">
    <location>
        <begin position="1"/>
        <end position="48"/>
    </location>
</feature>
<comment type="caution">
    <text evidence="9">The sequence shown here is derived from an EMBL/GenBank/DDBJ whole genome shotgun (WGS) entry which is preliminary data.</text>
</comment>
<dbReference type="PANTHER" id="PTHR43761:SF1">
    <property type="entry name" value="D-ISOMER SPECIFIC 2-HYDROXYACID DEHYDROGENASE CATALYTIC DOMAIN-CONTAINING PROTEIN-RELATED"/>
    <property type="match status" value="1"/>
</dbReference>
<gene>
    <name evidence="9" type="ORF">GCM10023335_09660</name>
</gene>
<keyword evidence="2 4" id="KW-0560">Oxidoreductase</keyword>
<evidence type="ECO:0000256" key="6">
    <source>
        <dbReference type="SAM" id="MobiDB-lite"/>
    </source>
</evidence>
<dbReference type="InterPro" id="IPR006139">
    <property type="entry name" value="D-isomer_2_OHA_DH_cat_dom"/>
</dbReference>
<evidence type="ECO:0000256" key="2">
    <source>
        <dbReference type="ARBA" id="ARBA00023002"/>
    </source>
</evidence>
<keyword evidence="10" id="KW-1185">Reference proteome</keyword>
<feature type="domain" description="D-isomer specific 2-hydroxyacid dehydrogenase catalytic" evidence="7">
    <location>
        <begin position="101"/>
        <end position="392"/>
    </location>
</feature>
<dbReference type="SUPFAM" id="SSF51735">
    <property type="entry name" value="NAD(P)-binding Rossmann-fold domains"/>
    <property type="match status" value="1"/>
</dbReference>
<evidence type="ECO:0000256" key="4">
    <source>
        <dbReference type="RuleBase" id="RU003719"/>
    </source>
</evidence>
<name>A0ABP9IHM4_9ACTN</name>
<dbReference type="PROSITE" id="PS00671">
    <property type="entry name" value="D_2_HYDROXYACID_DH_3"/>
    <property type="match status" value="1"/>
</dbReference>
<comment type="similarity">
    <text evidence="1 4">Belongs to the D-isomer specific 2-hydroxyacid dehydrogenase family.</text>
</comment>
<dbReference type="InterPro" id="IPR029753">
    <property type="entry name" value="D-isomer_DH_CS"/>
</dbReference>
<dbReference type="CDD" id="cd12171">
    <property type="entry name" value="2-Hacid_dh_10"/>
    <property type="match status" value="1"/>
</dbReference>
<feature type="domain" description="D-isomer specific 2-hydroxyacid dehydrogenase NAD-binding" evidence="8">
    <location>
        <begin position="180"/>
        <end position="361"/>
    </location>
</feature>
<dbReference type="Proteomes" id="UP001501759">
    <property type="component" value="Unassembled WGS sequence"/>
</dbReference>
<dbReference type="EMBL" id="BAABKB010000002">
    <property type="protein sequence ID" value="GAA4998247.1"/>
    <property type="molecule type" value="Genomic_DNA"/>
</dbReference>
<dbReference type="RefSeq" id="WP_425589181.1">
    <property type="nucleotide sequence ID" value="NZ_BAABKB010000002.1"/>
</dbReference>
<feature type="compositionally biased region" description="Low complexity" evidence="6">
    <location>
        <begin position="1"/>
        <end position="31"/>
    </location>
</feature>
<dbReference type="PANTHER" id="PTHR43761">
    <property type="entry name" value="D-ISOMER SPECIFIC 2-HYDROXYACID DEHYDROGENASE FAMILY PROTEIN (AFU_ORTHOLOGUE AFUA_1G13630)"/>
    <property type="match status" value="1"/>
</dbReference>
<feature type="coiled-coil region" evidence="5">
    <location>
        <begin position="97"/>
        <end position="124"/>
    </location>
</feature>
<dbReference type="InterPro" id="IPR036291">
    <property type="entry name" value="NAD(P)-bd_dom_sf"/>
</dbReference>
<dbReference type="Gene3D" id="3.40.50.720">
    <property type="entry name" value="NAD(P)-binding Rossmann-like Domain"/>
    <property type="match status" value="2"/>
</dbReference>
<keyword evidence="5" id="KW-0175">Coiled coil</keyword>
<evidence type="ECO:0000256" key="3">
    <source>
        <dbReference type="ARBA" id="ARBA00023027"/>
    </source>
</evidence>
<protein>
    <submittedName>
        <fullName evidence="9">2-hydroxyacid dehydrogenase</fullName>
    </submittedName>
</protein>
<dbReference type="InterPro" id="IPR050418">
    <property type="entry name" value="D-iso_2-hydroxyacid_DH_PdxB"/>
</dbReference>
<organism evidence="9 10">
    <name type="scientific">Streptomyces siamensis</name>
    <dbReference type="NCBI Taxonomy" id="1274986"/>
    <lineage>
        <taxon>Bacteria</taxon>
        <taxon>Bacillati</taxon>
        <taxon>Actinomycetota</taxon>
        <taxon>Actinomycetes</taxon>
        <taxon>Kitasatosporales</taxon>
        <taxon>Streptomycetaceae</taxon>
        <taxon>Streptomyces</taxon>
    </lineage>
</organism>
<keyword evidence="3" id="KW-0520">NAD</keyword>
<proteinExistence type="inferred from homology"/>
<dbReference type="Pfam" id="PF00389">
    <property type="entry name" value="2-Hacid_dh"/>
    <property type="match status" value="1"/>
</dbReference>
<sequence length="393" mass="40804">MTPATPATTPGTASTTAPGTASTTTTPAAAPEVPSTTRPATAPESASAVPAPVRVVAAGDHFVLPALITSAVREELRDHPLSVRELTLGWPLEPFGRVAEVEEASDAEDELAEALADADVLVTQMGPVTERVLAAAPRLRLVVVCRGGPVNVNVRAARAHGVRVCFAPGRNAAATAEFTVGLLLAALRRIPQAHDLLARQGSWGGAAYYTYENSGLELEDLPVGLVGYGAVGSRVARVLGAFGARVLVHDPYVRGEVHGLRVGSLDELLGRSRVISLHARLTPDTRGLIGARELALLPPGAVLVNVARGPLVDEQALCEALKNGRLSAAALDTFEQEPVPPGSPLLDLAGTERLVMTPHLGGASRAVAEKAARIAAAEVGRWTRGEPLAHCLD</sequence>
<feature type="compositionally biased region" description="Low complexity" evidence="6">
    <location>
        <begin position="39"/>
        <end position="48"/>
    </location>
</feature>
<dbReference type="Pfam" id="PF02826">
    <property type="entry name" value="2-Hacid_dh_C"/>
    <property type="match status" value="1"/>
</dbReference>
<evidence type="ECO:0000256" key="1">
    <source>
        <dbReference type="ARBA" id="ARBA00005854"/>
    </source>
</evidence>
<evidence type="ECO:0000259" key="7">
    <source>
        <dbReference type="Pfam" id="PF00389"/>
    </source>
</evidence>
<accession>A0ABP9IHM4</accession>
<dbReference type="InterPro" id="IPR006140">
    <property type="entry name" value="D-isomer_DH_NAD-bd"/>
</dbReference>
<evidence type="ECO:0000259" key="8">
    <source>
        <dbReference type="Pfam" id="PF02826"/>
    </source>
</evidence>